<proteinExistence type="predicted"/>
<organism evidence="1 2">
    <name type="scientific">Pontibacter saemangeumensis</name>
    <dbReference type="NCBI Taxonomy" id="1084525"/>
    <lineage>
        <taxon>Bacteria</taxon>
        <taxon>Pseudomonadati</taxon>
        <taxon>Bacteroidota</taxon>
        <taxon>Cytophagia</taxon>
        <taxon>Cytophagales</taxon>
        <taxon>Hymenobacteraceae</taxon>
        <taxon>Pontibacter</taxon>
    </lineage>
</organism>
<dbReference type="RefSeq" id="WP_345159881.1">
    <property type="nucleotide sequence ID" value="NZ_BAABHC010000015.1"/>
</dbReference>
<evidence type="ECO:0000313" key="2">
    <source>
        <dbReference type="Proteomes" id="UP001500552"/>
    </source>
</evidence>
<dbReference type="EMBL" id="BAABHC010000015">
    <property type="protein sequence ID" value="GAA4435496.1"/>
    <property type="molecule type" value="Genomic_DNA"/>
</dbReference>
<accession>A0ABP8LTV3</accession>
<dbReference type="Proteomes" id="UP001500552">
    <property type="component" value="Unassembled WGS sequence"/>
</dbReference>
<gene>
    <name evidence="1" type="ORF">GCM10023188_27540</name>
</gene>
<protein>
    <submittedName>
        <fullName evidence="1">Uncharacterized protein</fullName>
    </submittedName>
</protein>
<name>A0ABP8LTV3_9BACT</name>
<keyword evidence="2" id="KW-1185">Reference proteome</keyword>
<comment type="caution">
    <text evidence="1">The sequence shown here is derived from an EMBL/GenBank/DDBJ whole genome shotgun (WGS) entry which is preliminary data.</text>
</comment>
<evidence type="ECO:0000313" key="1">
    <source>
        <dbReference type="EMBL" id="GAA4435496.1"/>
    </source>
</evidence>
<reference evidence="2" key="1">
    <citation type="journal article" date="2019" name="Int. J. Syst. Evol. Microbiol.">
        <title>The Global Catalogue of Microorganisms (GCM) 10K type strain sequencing project: providing services to taxonomists for standard genome sequencing and annotation.</title>
        <authorList>
            <consortium name="The Broad Institute Genomics Platform"/>
            <consortium name="The Broad Institute Genome Sequencing Center for Infectious Disease"/>
            <person name="Wu L."/>
            <person name="Ma J."/>
        </authorList>
    </citation>
    <scope>NUCLEOTIDE SEQUENCE [LARGE SCALE GENOMIC DNA]</scope>
    <source>
        <strain evidence="2">JCM 17926</strain>
    </source>
</reference>
<sequence>MNLKDKIHSSIESLNGSELAELSNYIDFLRYKGKNPEAVNMRNLLDHLRLYGICSWKELADAIRGSGVKSSNAGYLHREKAEKWLSLTYGLTDKLAGEVIRELFDMRLLYESWNGNIG</sequence>